<dbReference type="EMBL" id="LAZR01000544">
    <property type="protein sequence ID" value="KKN64760.1"/>
    <property type="molecule type" value="Genomic_DNA"/>
</dbReference>
<protein>
    <submittedName>
        <fullName evidence="1">Uncharacterized protein</fullName>
    </submittedName>
</protein>
<sequence length="66" mass="7485">MAQTLDLLIHRTETMRSIRGIVRTMKTMSAINALPYEQAARTIETYRDTVLCGFQAFMHCNGPLPV</sequence>
<dbReference type="AlphaFoldDB" id="A0A0F9S792"/>
<feature type="non-terminal residue" evidence="1">
    <location>
        <position position="66"/>
    </location>
</feature>
<reference evidence="1" key="1">
    <citation type="journal article" date="2015" name="Nature">
        <title>Complex archaea that bridge the gap between prokaryotes and eukaryotes.</title>
        <authorList>
            <person name="Spang A."/>
            <person name="Saw J.H."/>
            <person name="Jorgensen S.L."/>
            <person name="Zaremba-Niedzwiedzka K."/>
            <person name="Martijn J."/>
            <person name="Lind A.E."/>
            <person name="van Eijk R."/>
            <person name="Schleper C."/>
            <person name="Guy L."/>
            <person name="Ettema T.J."/>
        </authorList>
    </citation>
    <scope>NUCLEOTIDE SEQUENCE</scope>
</reference>
<comment type="caution">
    <text evidence="1">The sequence shown here is derived from an EMBL/GenBank/DDBJ whole genome shotgun (WGS) entry which is preliminary data.</text>
</comment>
<evidence type="ECO:0000313" key="1">
    <source>
        <dbReference type="EMBL" id="KKN64760.1"/>
    </source>
</evidence>
<gene>
    <name evidence="1" type="ORF">LCGC14_0488100</name>
</gene>
<accession>A0A0F9S792</accession>
<proteinExistence type="predicted"/>
<organism evidence="1">
    <name type="scientific">marine sediment metagenome</name>
    <dbReference type="NCBI Taxonomy" id="412755"/>
    <lineage>
        <taxon>unclassified sequences</taxon>
        <taxon>metagenomes</taxon>
        <taxon>ecological metagenomes</taxon>
    </lineage>
</organism>
<name>A0A0F9S792_9ZZZZ</name>